<evidence type="ECO:0000313" key="3">
    <source>
        <dbReference type="EMBL" id="KXU85547.1"/>
    </source>
</evidence>
<feature type="transmembrane region" description="Helical" evidence="1">
    <location>
        <begin position="56"/>
        <end position="78"/>
    </location>
</feature>
<dbReference type="STRING" id="1399968.CI15_20545"/>
<keyword evidence="1" id="KW-0472">Membrane</keyword>
<dbReference type="Pfam" id="PF07331">
    <property type="entry name" value="TctB"/>
    <property type="match status" value="1"/>
</dbReference>
<dbReference type="InterPro" id="IPR009936">
    <property type="entry name" value="DUF1468"/>
</dbReference>
<dbReference type="RefSeq" id="WP_062130308.1">
    <property type="nucleotide sequence ID" value="NZ_LRBG01000031.1"/>
</dbReference>
<evidence type="ECO:0000313" key="4">
    <source>
        <dbReference type="Proteomes" id="UP000075613"/>
    </source>
</evidence>
<name>A0A149PKG5_9BURK</name>
<organism evidence="3 4">
    <name type="scientific">Paraburkholderia monticola</name>
    <dbReference type="NCBI Taxonomy" id="1399968"/>
    <lineage>
        <taxon>Bacteria</taxon>
        <taxon>Pseudomonadati</taxon>
        <taxon>Pseudomonadota</taxon>
        <taxon>Betaproteobacteria</taxon>
        <taxon>Burkholderiales</taxon>
        <taxon>Burkholderiaceae</taxon>
        <taxon>Paraburkholderia</taxon>
    </lineage>
</organism>
<feature type="transmembrane region" description="Helical" evidence="1">
    <location>
        <begin position="98"/>
        <end position="125"/>
    </location>
</feature>
<evidence type="ECO:0000256" key="1">
    <source>
        <dbReference type="SAM" id="Phobius"/>
    </source>
</evidence>
<dbReference type="AlphaFoldDB" id="A0A149PKG5"/>
<keyword evidence="1" id="KW-1133">Transmembrane helix</keyword>
<accession>A0A149PKG5</accession>
<dbReference type="EMBL" id="LRBG01000031">
    <property type="protein sequence ID" value="KXU85547.1"/>
    <property type="molecule type" value="Genomic_DNA"/>
</dbReference>
<sequence>MSSQTAQTEEGGAIEYVNTRRRDYYSGMLMLLIGLGAIYGGVRYSIGSLTQMGPGFFPVAVGAALACTGIAIAVVAKYTPVQQGERKLPPEGKAWCFILGSLVAFIVLGHYGGLLPATFAVVFISALGDRQNTVWRALLLAAAMTALCVAVFWWALSLQFPLFQWG</sequence>
<comment type="caution">
    <text evidence="3">The sequence shown here is derived from an EMBL/GenBank/DDBJ whole genome shotgun (WGS) entry which is preliminary data.</text>
</comment>
<protein>
    <submittedName>
        <fullName evidence="3">Tripartite tricarboxylate transporter TctB</fullName>
    </submittedName>
</protein>
<proteinExistence type="predicted"/>
<gene>
    <name evidence="3" type="ORF">CI15_20545</name>
</gene>
<dbReference type="OrthoDB" id="8965982at2"/>
<feature type="transmembrane region" description="Helical" evidence="1">
    <location>
        <begin position="137"/>
        <end position="156"/>
    </location>
</feature>
<keyword evidence="4" id="KW-1185">Reference proteome</keyword>
<evidence type="ECO:0000259" key="2">
    <source>
        <dbReference type="Pfam" id="PF07331"/>
    </source>
</evidence>
<feature type="transmembrane region" description="Helical" evidence="1">
    <location>
        <begin position="24"/>
        <end position="44"/>
    </location>
</feature>
<dbReference type="Proteomes" id="UP000075613">
    <property type="component" value="Unassembled WGS sequence"/>
</dbReference>
<feature type="domain" description="DUF1468" evidence="2">
    <location>
        <begin position="27"/>
        <end position="161"/>
    </location>
</feature>
<reference evidence="3 4" key="1">
    <citation type="journal article" date="2015" name="Int. J. Syst. Evol. Microbiol.">
        <title>Burkholderia monticola sp. nov., isolated from mountain soil.</title>
        <authorList>
            <person name="Baek I."/>
            <person name="Seo B."/>
            <person name="Lee I."/>
            <person name="Yi H."/>
            <person name="Chun J."/>
        </authorList>
    </citation>
    <scope>NUCLEOTIDE SEQUENCE [LARGE SCALE GENOMIC DNA]</scope>
    <source>
        <strain evidence="3 4">JC2948</strain>
    </source>
</reference>
<keyword evidence="1" id="KW-0812">Transmembrane</keyword>